<dbReference type="Proteomes" id="UP001552299">
    <property type="component" value="Unassembled WGS sequence"/>
</dbReference>
<evidence type="ECO:0000313" key="2">
    <source>
        <dbReference type="Proteomes" id="UP001552299"/>
    </source>
</evidence>
<organism evidence="1 2">
    <name type="scientific">Dendrobium thyrsiflorum</name>
    <name type="common">Pinecone-like raceme dendrobium</name>
    <name type="synonym">Orchid</name>
    <dbReference type="NCBI Taxonomy" id="117978"/>
    <lineage>
        <taxon>Eukaryota</taxon>
        <taxon>Viridiplantae</taxon>
        <taxon>Streptophyta</taxon>
        <taxon>Embryophyta</taxon>
        <taxon>Tracheophyta</taxon>
        <taxon>Spermatophyta</taxon>
        <taxon>Magnoliopsida</taxon>
        <taxon>Liliopsida</taxon>
        <taxon>Asparagales</taxon>
        <taxon>Orchidaceae</taxon>
        <taxon>Epidendroideae</taxon>
        <taxon>Malaxideae</taxon>
        <taxon>Dendrobiinae</taxon>
        <taxon>Dendrobium</taxon>
    </lineage>
</organism>
<proteinExistence type="predicted"/>
<protein>
    <submittedName>
        <fullName evidence="1">Uncharacterized protein</fullName>
    </submittedName>
</protein>
<sequence length="68" mass="7792">MADTNEEEEVVGEAWDVEEVSLLKRDGYVSNLLQILEALFAVFMSSCHHGLNVEHYSCNRFPPYPITF</sequence>
<gene>
    <name evidence="1" type="ORF">M5K25_005568</name>
</gene>
<evidence type="ECO:0000313" key="1">
    <source>
        <dbReference type="EMBL" id="KAL0924715.1"/>
    </source>
</evidence>
<comment type="caution">
    <text evidence="1">The sequence shown here is derived from an EMBL/GenBank/DDBJ whole genome shotgun (WGS) entry which is preliminary data.</text>
</comment>
<dbReference type="AlphaFoldDB" id="A0ABD0VI95"/>
<reference evidence="1 2" key="1">
    <citation type="journal article" date="2024" name="Plant Biotechnol. J.">
        <title>Dendrobium thyrsiflorum genome and its molecular insights into genes involved in important horticultural traits.</title>
        <authorList>
            <person name="Chen B."/>
            <person name="Wang J.Y."/>
            <person name="Zheng P.J."/>
            <person name="Li K.L."/>
            <person name="Liang Y.M."/>
            <person name="Chen X.F."/>
            <person name="Zhang C."/>
            <person name="Zhao X."/>
            <person name="He X."/>
            <person name="Zhang G.Q."/>
            <person name="Liu Z.J."/>
            <person name="Xu Q."/>
        </authorList>
    </citation>
    <scope>NUCLEOTIDE SEQUENCE [LARGE SCALE GENOMIC DNA]</scope>
    <source>
        <strain evidence="1">GZMU011</strain>
    </source>
</reference>
<name>A0ABD0VI95_DENTH</name>
<accession>A0ABD0VI95</accession>
<keyword evidence="2" id="KW-1185">Reference proteome</keyword>
<dbReference type="EMBL" id="JANQDX010000005">
    <property type="protein sequence ID" value="KAL0924715.1"/>
    <property type="molecule type" value="Genomic_DNA"/>
</dbReference>